<organism evidence="3 4">
    <name type="scientific">Lentinula aciculospora</name>
    <dbReference type="NCBI Taxonomy" id="153920"/>
    <lineage>
        <taxon>Eukaryota</taxon>
        <taxon>Fungi</taxon>
        <taxon>Dikarya</taxon>
        <taxon>Basidiomycota</taxon>
        <taxon>Agaricomycotina</taxon>
        <taxon>Agaricomycetes</taxon>
        <taxon>Agaricomycetidae</taxon>
        <taxon>Agaricales</taxon>
        <taxon>Marasmiineae</taxon>
        <taxon>Omphalotaceae</taxon>
        <taxon>Lentinula</taxon>
    </lineage>
</organism>
<proteinExistence type="predicted"/>
<name>A0A9W9AGL6_9AGAR</name>
<keyword evidence="2" id="KW-0732">Signal</keyword>
<sequence length="170" mass="19126">MRCVLVCLLLGHFAVVFAAPLDPNGKVLHIEPFLQPRGQLYERSVGLPGSSTNDHTVVHSSSDGVRRPNGPSSVPRTIIMIKFTGNAANDMQGRLQPIHDPAVPQRVISRVDAHFFRQYGYGPGGINPNVRFPFGEAYMLRDVESFFTFKYQWDGETLWHNDSISREVWC</sequence>
<protein>
    <recommendedName>
        <fullName evidence="5">Secreted protein</fullName>
    </recommendedName>
</protein>
<feature type="signal peptide" evidence="2">
    <location>
        <begin position="1"/>
        <end position="18"/>
    </location>
</feature>
<dbReference type="OrthoDB" id="2928093at2759"/>
<dbReference type="EMBL" id="JAOTPV010000005">
    <property type="protein sequence ID" value="KAJ4482046.1"/>
    <property type="molecule type" value="Genomic_DNA"/>
</dbReference>
<feature type="region of interest" description="Disordered" evidence="1">
    <location>
        <begin position="50"/>
        <end position="70"/>
    </location>
</feature>
<evidence type="ECO:0000256" key="1">
    <source>
        <dbReference type="SAM" id="MobiDB-lite"/>
    </source>
</evidence>
<keyword evidence="4" id="KW-1185">Reference proteome</keyword>
<dbReference type="Proteomes" id="UP001150266">
    <property type="component" value="Unassembled WGS sequence"/>
</dbReference>
<feature type="compositionally biased region" description="Polar residues" evidence="1">
    <location>
        <begin position="50"/>
        <end position="63"/>
    </location>
</feature>
<evidence type="ECO:0008006" key="5">
    <source>
        <dbReference type="Google" id="ProtNLM"/>
    </source>
</evidence>
<comment type="caution">
    <text evidence="3">The sequence shown here is derived from an EMBL/GenBank/DDBJ whole genome shotgun (WGS) entry which is preliminary data.</text>
</comment>
<feature type="chain" id="PRO_5040894151" description="Secreted protein" evidence="2">
    <location>
        <begin position="19"/>
        <end position="170"/>
    </location>
</feature>
<evidence type="ECO:0000256" key="2">
    <source>
        <dbReference type="SAM" id="SignalP"/>
    </source>
</evidence>
<reference evidence="3" key="1">
    <citation type="submission" date="2022-08" db="EMBL/GenBank/DDBJ databases">
        <title>A Global Phylogenomic Analysis of the Shiitake Genus Lentinula.</title>
        <authorList>
            <consortium name="DOE Joint Genome Institute"/>
            <person name="Sierra-Patev S."/>
            <person name="Min B."/>
            <person name="Naranjo-Ortiz M."/>
            <person name="Looney B."/>
            <person name="Konkel Z."/>
            <person name="Slot J.C."/>
            <person name="Sakamoto Y."/>
            <person name="Steenwyk J.L."/>
            <person name="Rokas A."/>
            <person name="Carro J."/>
            <person name="Camarero S."/>
            <person name="Ferreira P."/>
            <person name="Molpeceres G."/>
            <person name="Ruiz-Duenas F.J."/>
            <person name="Serrano A."/>
            <person name="Henrissat B."/>
            <person name="Drula E."/>
            <person name="Hughes K.W."/>
            <person name="Mata J.L."/>
            <person name="Ishikawa N.K."/>
            <person name="Vargas-Isla R."/>
            <person name="Ushijima S."/>
            <person name="Smith C.A."/>
            <person name="Ahrendt S."/>
            <person name="Andreopoulos W."/>
            <person name="He G."/>
            <person name="Labutti K."/>
            <person name="Lipzen A."/>
            <person name="Ng V."/>
            <person name="Riley R."/>
            <person name="Sandor L."/>
            <person name="Barry K."/>
            <person name="Martinez A.T."/>
            <person name="Xiao Y."/>
            <person name="Gibbons J.G."/>
            <person name="Terashima K."/>
            <person name="Grigoriev I.V."/>
            <person name="Hibbett D.S."/>
        </authorList>
    </citation>
    <scope>NUCLEOTIDE SEQUENCE</scope>
    <source>
        <strain evidence="3">JLM2183</strain>
    </source>
</reference>
<evidence type="ECO:0000313" key="3">
    <source>
        <dbReference type="EMBL" id="KAJ4482046.1"/>
    </source>
</evidence>
<gene>
    <name evidence="3" type="ORF">J3R30DRAFT_2116870</name>
</gene>
<accession>A0A9W9AGL6</accession>
<dbReference type="AlphaFoldDB" id="A0A9W9AGL6"/>
<evidence type="ECO:0000313" key="4">
    <source>
        <dbReference type="Proteomes" id="UP001150266"/>
    </source>
</evidence>